<dbReference type="Proteomes" id="UP000193719">
    <property type="component" value="Unassembled WGS sequence"/>
</dbReference>
<keyword evidence="5" id="KW-1133">Transmembrane helix</keyword>
<accession>A0A1Y1VMC4</accession>
<dbReference type="SMART" id="SM00429">
    <property type="entry name" value="IPT"/>
    <property type="match status" value="1"/>
</dbReference>
<evidence type="ECO:0000313" key="8">
    <source>
        <dbReference type="Proteomes" id="UP000193719"/>
    </source>
</evidence>
<dbReference type="Pfam" id="PF25603">
    <property type="entry name" value="SPT23_MGA2_DBD"/>
    <property type="match status" value="1"/>
</dbReference>
<feature type="region of interest" description="Disordered" evidence="4">
    <location>
        <begin position="851"/>
        <end position="874"/>
    </location>
</feature>
<dbReference type="CDD" id="cd00102">
    <property type="entry name" value="IPT"/>
    <property type="match status" value="1"/>
</dbReference>
<name>A0A1Y1VMC4_9FUNG</name>
<dbReference type="SUPFAM" id="SSF48403">
    <property type="entry name" value="Ankyrin repeat"/>
    <property type="match status" value="1"/>
</dbReference>
<reference evidence="7 8" key="1">
    <citation type="submission" date="2016-08" db="EMBL/GenBank/DDBJ databases">
        <title>Genomes of anaerobic fungi encode conserved fungal cellulosomes for biomass hydrolysis.</title>
        <authorList>
            <consortium name="DOE Joint Genome Institute"/>
            <person name="Haitjema C.H."/>
            <person name="Gilmore S.P."/>
            <person name="Henske J.K."/>
            <person name="Solomon K.V."/>
            <person name="De Groot R."/>
            <person name="Kuo A."/>
            <person name="Mondo S.J."/>
            <person name="Salamov A.A."/>
            <person name="Labutti K."/>
            <person name="Zhao Z."/>
            <person name="Chiniquy J."/>
            <person name="Barry K."/>
            <person name="Brewer H.M."/>
            <person name="Purvine S.O."/>
            <person name="Wright A.T."/>
            <person name="Boxma B."/>
            <person name="Van Alen T."/>
            <person name="Hackstein J.H."/>
            <person name="Baker S.E."/>
            <person name="Grigoriev I.V."/>
            <person name="O'Malley M.A."/>
        </authorList>
    </citation>
    <scope>NUCLEOTIDE SEQUENCE [LARGE SCALE GENOMIC DNA]</scope>
    <source>
        <strain evidence="8">finn</strain>
    </source>
</reference>
<dbReference type="Pfam" id="PF12796">
    <property type="entry name" value="Ank_2"/>
    <property type="match status" value="1"/>
</dbReference>
<evidence type="ECO:0000256" key="3">
    <source>
        <dbReference type="SAM" id="Coils"/>
    </source>
</evidence>
<feature type="region of interest" description="Disordered" evidence="4">
    <location>
        <begin position="239"/>
        <end position="291"/>
    </location>
</feature>
<reference evidence="7 8" key="2">
    <citation type="submission" date="2016-08" db="EMBL/GenBank/DDBJ databases">
        <title>Pervasive Adenine N6-methylation of Active Genes in Fungi.</title>
        <authorList>
            <consortium name="DOE Joint Genome Institute"/>
            <person name="Mondo S.J."/>
            <person name="Dannebaum R.O."/>
            <person name="Kuo R.C."/>
            <person name="Labutti K."/>
            <person name="Haridas S."/>
            <person name="Kuo A."/>
            <person name="Salamov A."/>
            <person name="Ahrendt S.R."/>
            <person name="Lipzen A."/>
            <person name="Sullivan W."/>
            <person name="Andreopoulos W.B."/>
            <person name="Clum A."/>
            <person name="Lindquist E."/>
            <person name="Daum C."/>
            <person name="Ramamoorthy G.K."/>
            <person name="Gryganskyi A."/>
            <person name="Culley D."/>
            <person name="Magnuson J.K."/>
            <person name="James T.Y."/>
            <person name="O'Malley M.A."/>
            <person name="Stajich J.E."/>
            <person name="Spatafora J.W."/>
            <person name="Visel A."/>
            <person name="Grigoriev I.V."/>
        </authorList>
    </citation>
    <scope>NUCLEOTIDE SEQUENCE [LARGE SCALE GENOMIC DNA]</scope>
    <source>
        <strain evidence="8">finn</strain>
    </source>
</reference>
<feature type="transmembrane region" description="Helical" evidence="5">
    <location>
        <begin position="1141"/>
        <end position="1161"/>
    </location>
</feature>
<dbReference type="PROSITE" id="PS50297">
    <property type="entry name" value="ANK_REP_REGION"/>
    <property type="match status" value="2"/>
</dbReference>
<dbReference type="Pfam" id="PF01833">
    <property type="entry name" value="TIG"/>
    <property type="match status" value="1"/>
</dbReference>
<feature type="compositionally biased region" description="Low complexity" evidence="4">
    <location>
        <begin position="267"/>
        <end position="276"/>
    </location>
</feature>
<dbReference type="InterPro" id="IPR014756">
    <property type="entry name" value="Ig_E-set"/>
</dbReference>
<dbReference type="InterPro" id="IPR057962">
    <property type="entry name" value="SPT23_MGA2_DBD"/>
</dbReference>
<dbReference type="EMBL" id="MCFH01000003">
    <property type="protein sequence ID" value="ORX59296.1"/>
    <property type="molecule type" value="Genomic_DNA"/>
</dbReference>
<sequence length="1202" mass="136452">MSVATQTINLTSDILDTAYKKSELTHLSLNKAKRFLDEKYNNIAHGLKINVLGVSLQNAKSRVETQTKICIQVVTDKGEKVQRWSHLKLPEIFVNTPKIRKSKFNNQYNDVDKENILSLDAMVVCASDLSKSAIHMCVGCVQRERKRLLKRESKKNTVDSAIDKKIDDLMREHENERIIIFNCNQIIEFGGGDCILPSRITCYCRHHKEKIGFCIYFVLRDYNGAVVATGLSPPILITDDHKSNPFKKNGRKRVKLEQQSVLPPSPTLTSSSLTPPQSIDNDAASPLSSQQNDGSILVDYANNNLYKQSIPISKTVPSNTMNITESALNPPLNTIQYTTGLDLSMTPLSPISSPEMNMNYSQQASFTTLTSTSATIANPNTFDTTVPPTLSSYNINNNIISPSAQVLDDFPNINIKAEQSLINEAHINNFATNIPMYNIPNTTAPMVNSNQLVVDQNIVIPSNSIQEANQKLFNNTDINLNRVKIPSEKAPYINRLIPNEGPLSGGIEVTVLGVNFMQGLVVLFGDTEAQTQFYSESTLICILPPAQLPGPVPVSVKSYSFNIPIQNLMIFNYKNETDKQLMELALQVVGLRMTGKIDDARSIAMKIVSIQGNGNDYSGEGGRKNNDYLPSDDPILKSSISLLQKYIMDINIQNIPYNNGVLEVNSIENEVIQCLATIMSPDEPLEEFEINLATPTGQTLLHFAVILNMTSLVKWLIAMNIDIDSTDINGNSPLHLAVLQSNLLMVNILIHNEADLYIENCNGQTPLDMAYNINNEVIIDIIENAQEEMDNYSEEEENDDIMEIREMEEAELSSDEYSEISDISYKKEDIESVQNIDHITNRDIDYYESSRNRVKQRKSQQSLGLNKDPLESYNPSEIDESEIYEAKPVASGVNEYEQNTDQTAESNIILPEVAVKKASNLKYKLLQKDLPQYAQYAMSFFGNKEKNTTNQSKSEMGWFQSIQKSNFANFTNFSNLTNFPNFTNFSSITAFNFSFTNPFPIMTQHWNDLRKKQFDEWRLNQSLYTLLKHDSSAVIVNDEIMEDEKEKKKEKTNTNDKKSTKKVGKTFKKTGEISSDDNSEREFSEENEEYYQYYEDYDYDEYIENGIFESDPRLTERRRRQLARQKHSRENRKRLRRDRTLFLFWIPTILVMVALALLRVYTFRKFLLETLNTLVLTPLGLEPYEVISLTDEEDLADIVNII</sequence>
<dbReference type="GO" id="GO:0003712">
    <property type="term" value="F:transcription coregulator activity"/>
    <property type="evidence" value="ECO:0007669"/>
    <property type="project" value="TreeGrafter"/>
</dbReference>
<feature type="repeat" description="ANK" evidence="2">
    <location>
        <begin position="729"/>
        <end position="761"/>
    </location>
</feature>
<dbReference type="InterPro" id="IPR002110">
    <property type="entry name" value="Ankyrin_rpt"/>
</dbReference>
<keyword evidence="5" id="KW-0812">Transmembrane</keyword>
<dbReference type="STRING" id="1754191.A0A1Y1VMC4"/>
<feature type="compositionally biased region" description="Basic residues" evidence="4">
    <location>
        <begin position="244"/>
        <end position="254"/>
    </location>
</feature>
<evidence type="ECO:0000256" key="5">
    <source>
        <dbReference type="SAM" id="Phobius"/>
    </source>
</evidence>
<dbReference type="PANTHER" id="PTHR23335">
    <property type="entry name" value="CALMODULIN-BINDING TRANSCRIPTION ACTIVATOR CAMTA"/>
    <property type="match status" value="1"/>
</dbReference>
<organism evidence="7 8">
    <name type="scientific">Piromyces finnis</name>
    <dbReference type="NCBI Taxonomy" id="1754191"/>
    <lineage>
        <taxon>Eukaryota</taxon>
        <taxon>Fungi</taxon>
        <taxon>Fungi incertae sedis</taxon>
        <taxon>Chytridiomycota</taxon>
        <taxon>Chytridiomycota incertae sedis</taxon>
        <taxon>Neocallimastigomycetes</taxon>
        <taxon>Neocallimastigales</taxon>
        <taxon>Neocallimastigaceae</taxon>
        <taxon>Piromyces</taxon>
    </lineage>
</organism>
<feature type="compositionally biased region" description="Basic and acidic residues" evidence="4">
    <location>
        <begin position="1044"/>
        <end position="1058"/>
    </location>
</feature>
<dbReference type="InterPro" id="IPR002909">
    <property type="entry name" value="IPT_dom"/>
</dbReference>
<keyword evidence="1 2" id="KW-0040">ANK repeat</keyword>
<protein>
    <submittedName>
        <fullName evidence="7">Ankyrin</fullName>
    </submittedName>
</protein>
<dbReference type="AlphaFoldDB" id="A0A1Y1VMC4"/>
<feature type="domain" description="IPT/TIG" evidence="6">
    <location>
        <begin position="490"/>
        <end position="574"/>
    </location>
</feature>
<feature type="repeat" description="ANK" evidence="2">
    <location>
        <begin position="696"/>
        <end position="728"/>
    </location>
</feature>
<comment type="caution">
    <text evidence="7">The sequence shown here is derived from an EMBL/GenBank/DDBJ whole genome shotgun (WGS) entry which is preliminary data.</text>
</comment>
<evidence type="ECO:0000259" key="6">
    <source>
        <dbReference type="SMART" id="SM00429"/>
    </source>
</evidence>
<gene>
    <name evidence="7" type="ORF">BCR36DRAFT_317368</name>
</gene>
<keyword evidence="3" id="KW-0175">Coiled coil</keyword>
<proteinExistence type="predicted"/>
<dbReference type="Gene3D" id="1.25.40.20">
    <property type="entry name" value="Ankyrin repeat-containing domain"/>
    <property type="match status" value="1"/>
</dbReference>
<dbReference type="OrthoDB" id="71307at2759"/>
<evidence type="ECO:0000256" key="2">
    <source>
        <dbReference type="PROSITE-ProRule" id="PRU00023"/>
    </source>
</evidence>
<dbReference type="InterPro" id="IPR013783">
    <property type="entry name" value="Ig-like_fold"/>
</dbReference>
<dbReference type="PANTHER" id="PTHR23335:SF1">
    <property type="entry name" value="CALMODULIN-BINDING TRANSCRIPTION ACTIVATOR, ISOFORM F"/>
    <property type="match status" value="1"/>
</dbReference>
<keyword evidence="5" id="KW-0472">Membrane</keyword>
<dbReference type="GO" id="GO:0003690">
    <property type="term" value="F:double-stranded DNA binding"/>
    <property type="evidence" value="ECO:0007669"/>
    <property type="project" value="TreeGrafter"/>
</dbReference>
<dbReference type="GO" id="GO:0005634">
    <property type="term" value="C:nucleus"/>
    <property type="evidence" value="ECO:0007669"/>
    <property type="project" value="TreeGrafter"/>
</dbReference>
<evidence type="ECO:0000256" key="1">
    <source>
        <dbReference type="ARBA" id="ARBA00023043"/>
    </source>
</evidence>
<dbReference type="Gene3D" id="2.60.40.10">
    <property type="entry name" value="Immunoglobulins"/>
    <property type="match status" value="1"/>
</dbReference>
<feature type="coiled-coil region" evidence="3">
    <location>
        <begin position="775"/>
        <end position="802"/>
    </location>
</feature>
<dbReference type="SUPFAM" id="SSF81296">
    <property type="entry name" value="E set domains"/>
    <property type="match status" value="1"/>
</dbReference>
<dbReference type="PROSITE" id="PS50088">
    <property type="entry name" value="ANK_REPEAT"/>
    <property type="match status" value="2"/>
</dbReference>
<dbReference type="SMART" id="SM00248">
    <property type="entry name" value="ANK"/>
    <property type="match status" value="3"/>
</dbReference>
<keyword evidence="8" id="KW-1185">Reference proteome</keyword>
<dbReference type="InterPro" id="IPR036770">
    <property type="entry name" value="Ankyrin_rpt-contain_sf"/>
</dbReference>
<evidence type="ECO:0000313" key="7">
    <source>
        <dbReference type="EMBL" id="ORX59296.1"/>
    </source>
</evidence>
<feature type="region of interest" description="Disordered" evidence="4">
    <location>
        <begin position="1043"/>
        <end position="1063"/>
    </location>
</feature>
<dbReference type="GO" id="GO:0006357">
    <property type="term" value="P:regulation of transcription by RNA polymerase II"/>
    <property type="evidence" value="ECO:0007669"/>
    <property type="project" value="TreeGrafter"/>
</dbReference>
<evidence type="ECO:0000256" key="4">
    <source>
        <dbReference type="SAM" id="MobiDB-lite"/>
    </source>
</evidence>